<dbReference type="GO" id="GO:0016603">
    <property type="term" value="F:glutaminyl-peptide cyclotransferase activity"/>
    <property type="evidence" value="ECO:0007669"/>
    <property type="project" value="InterPro"/>
</dbReference>
<dbReference type="AlphaFoldDB" id="M5ENK4"/>
<dbReference type="PANTHER" id="PTHR12283">
    <property type="entry name" value="GLUTAMINYL-PEPTIDE CYCLOTRANSFERASE"/>
    <property type="match status" value="1"/>
</dbReference>
<comment type="similarity">
    <text evidence="1">Belongs to the peptidase M28 family.</text>
</comment>
<feature type="domain" description="Peptidase M28" evidence="2">
    <location>
        <begin position="117"/>
        <end position="371"/>
    </location>
</feature>
<dbReference type="GO" id="GO:0006508">
    <property type="term" value="P:proteolysis"/>
    <property type="evidence" value="ECO:0007669"/>
    <property type="project" value="UniProtKB-KW"/>
</dbReference>
<keyword evidence="4" id="KW-1185">Reference proteome</keyword>
<keyword evidence="1" id="KW-0862">Zinc</keyword>
<dbReference type="EMBL" id="LT671824">
    <property type="protein sequence ID" value="SHO78540.1"/>
    <property type="molecule type" value="Genomic_DNA"/>
</dbReference>
<organism evidence="3 4">
    <name type="scientific">Malassezia sympodialis (strain ATCC 42132)</name>
    <name type="common">Atopic eczema-associated yeast</name>
    <dbReference type="NCBI Taxonomy" id="1230383"/>
    <lineage>
        <taxon>Eukaryota</taxon>
        <taxon>Fungi</taxon>
        <taxon>Dikarya</taxon>
        <taxon>Basidiomycota</taxon>
        <taxon>Ustilaginomycotina</taxon>
        <taxon>Malasseziomycetes</taxon>
        <taxon>Malasseziales</taxon>
        <taxon>Malasseziaceae</taxon>
        <taxon>Malassezia</taxon>
    </lineage>
</organism>
<dbReference type="GO" id="GO:0008233">
    <property type="term" value="F:peptidase activity"/>
    <property type="evidence" value="ECO:0007669"/>
    <property type="project" value="UniProtKB-KW"/>
</dbReference>
<evidence type="ECO:0000256" key="1">
    <source>
        <dbReference type="RuleBase" id="RU361240"/>
    </source>
</evidence>
<protein>
    <recommendedName>
        <fullName evidence="1">Peptide hydrolase</fullName>
        <ecNumber evidence="1">3.4.-.-</ecNumber>
    </recommendedName>
</protein>
<name>M5ENK4_MALS4</name>
<reference evidence="4" key="1">
    <citation type="journal article" date="2017" name="Nucleic Acids Res.">
        <title>Proteogenomics produces comprehensive and highly accurate protein-coding gene annotation in a complete genome assembly of Malassezia sympodialis.</title>
        <authorList>
            <person name="Zhu Y."/>
            <person name="Engstroem P.G."/>
            <person name="Tellgren-Roth C."/>
            <person name="Baudo C.D."/>
            <person name="Kennell J.C."/>
            <person name="Sun S."/>
            <person name="Billmyre R.B."/>
            <person name="Schroeder M.S."/>
            <person name="Andersson A."/>
            <person name="Holm T."/>
            <person name="Sigurgeirsson B."/>
            <person name="Wu G."/>
            <person name="Sankaranarayanan S.R."/>
            <person name="Siddharthan R."/>
            <person name="Sanyal K."/>
            <person name="Lundeberg J."/>
            <person name="Nystedt B."/>
            <person name="Boekhout T."/>
            <person name="Dawson T.L. Jr."/>
            <person name="Heitman J."/>
            <person name="Scheynius A."/>
            <person name="Lehtioe J."/>
        </authorList>
    </citation>
    <scope>NUCLEOTIDE SEQUENCE [LARGE SCALE GENOMIC DNA]</scope>
    <source>
        <strain evidence="4">ATCC 42132</strain>
    </source>
</reference>
<dbReference type="HOGENOM" id="CLU_045003_1_2_1"/>
<dbReference type="Gene3D" id="3.40.630.10">
    <property type="entry name" value="Zn peptidases"/>
    <property type="match status" value="1"/>
</dbReference>
<dbReference type="VEuPathDB" id="FungiDB:MSYG_2887"/>
<dbReference type="GO" id="GO:0008270">
    <property type="term" value="F:zinc ion binding"/>
    <property type="evidence" value="ECO:0007669"/>
    <property type="project" value="TreeGrafter"/>
</dbReference>
<keyword evidence="1" id="KW-0378">Hydrolase</keyword>
<dbReference type="KEGG" id="msym:MSY001_1979"/>
<dbReference type="OrthoDB" id="3907302at2759"/>
<accession>M5ENK4</accession>
<evidence type="ECO:0000313" key="3">
    <source>
        <dbReference type="EMBL" id="SHO78540.1"/>
    </source>
</evidence>
<dbReference type="InterPro" id="IPR040234">
    <property type="entry name" value="QC/QCL"/>
</dbReference>
<evidence type="ECO:0000313" key="4">
    <source>
        <dbReference type="Proteomes" id="UP000186303"/>
    </source>
</evidence>
<dbReference type="Pfam" id="PF04389">
    <property type="entry name" value="Peptidase_M28"/>
    <property type="match status" value="1"/>
</dbReference>
<evidence type="ECO:0000259" key="2">
    <source>
        <dbReference type="Pfam" id="PF04389"/>
    </source>
</evidence>
<keyword evidence="1" id="KW-0645">Protease</keyword>
<dbReference type="InterPro" id="IPR007484">
    <property type="entry name" value="Peptidase_M28"/>
</dbReference>
<sequence length="380" mass="42444">MSHVQTIGTSTMTLWIAWGALWLGWLAAVQGLLLSDQSIREILQADSRPWLDVTNSSSLLSRILIPRVSGTHNNSLVRDALIEPFLSRVDISGRPKWHVDTIPFEATTPLGKRNMTNIILTRDPHASRKLVLAAHYDSKYFPSDSTEAGFVGATDSAFPCALLVDVAMSLDAKLDAYTHSRNASRGSHGMFDNGVSLEIVFFDGEEAFVTWSRTDSVYGAQQLAALWADTWTLPGSSLPYEPRHEVGPSSAVRRIHTIDHMVLFDLLGAAGPRIPIFFRSTGHLHGLLAQIERRLDKNQWLWPPGTQHPPIFQSYMSSGMVQDDHIPFLERGVPILHLIPYPFPSVWHTARDNQQALDRETMDAWSKLARVFTAEYLGLT</sequence>
<dbReference type="OMA" id="THWAYQK"/>
<dbReference type="CDD" id="cd03880">
    <property type="entry name" value="M28_QC_like"/>
    <property type="match status" value="1"/>
</dbReference>
<proteinExistence type="inferred from homology"/>
<dbReference type="InterPro" id="IPR037457">
    <property type="entry name" value="M28_QC"/>
</dbReference>
<dbReference type="EC" id="3.4.-.-" evidence="1"/>
<dbReference type="SUPFAM" id="SSF53187">
    <property type="entry name" value="Zn-dependent exopeptidases"/>
    <property type="match status" value="1"/>
</dbReference>
<dbReference type="PANTHER" id="PTHR12283:SF6">
    <property type="entry name" value="GLUTAMINYL-PEPTIDE CYCLOTRANSFERASE-RELATED"/>
    <property type="match status" value="1"/>
</dbReference>
<gene>
    <name evidence="3" type="ORF">MSYG_2887</name>
</gene>
<dbReference type="RefSeq" id="XP_018740532.1">
    <property type="nucleotide sequence ID" value="XM_018883810.1"/>
</dbReference>
<dbReference type="Proteomes" id="UP000186303">
    <property type="component" value="Chromosome 4"/>
</dbReference>
<keyword evidence="1" id="KW-0479">Metal-binding</keyword>